<dbReference type="Proteomes" id="UP000322315">
    <property type="component" value="Unassembled WGS sequence"/>
</dbReference>
<dbReference type="OrthoDB" id="975025at2"/>
<feature type="compositionally biased region" description="Basic and acidic residues" evidence="1">
    <location>
        <begin position="338"/>
        <end position="367"/>
    </location>
</feature>
<evidence type="ECO:0000256" key="1">
    <source>
        <dbReference type="SAM" id="MobiDB-lite"/>
    </source>
</evidence>
<dbReference type="EMBL" id="VWRS01000010">
    <property type="protein sequence ID" value="KAA5821949.1"/>
    <property type="molecule type" value="Genomic_DNA"/>
</dbReference>
<dbReference type="PROSITE" id="PS50222">
    <property type="entry name" value="EF_HAND_2"/>
    <property type="match status" value="1"/>
</dbReference>
<feature type="compositionally biased region" description="Basic and acidic residues" evidence="1">
    <location>
        <begin position="319"/>
        <end position="331"/>
    </location>
</feature>
<reference evidence="3 6" key="1">
    <citation type="journal article" date="2015" name="Int. J. Syst. Evol. Microbiol.">
        <title>Algibacter amylolyticus sp. nov., isolated from intertidal sediment.</title>
        <authorList>
            <person name="Zhang D.C."/>
            <person name="Wu J."/>
            <person name="Neuner K."/>
            <person name="Yao J."/>
            <person name="Margesin R."/>
        </authorList>
    </citation>
    <scope>NUCLEOTIDE SEQUENCE [LARGE SCALE GENOMIC DNA]</scope>
    <source>
        <strain evidence="3 6">RU-4-M-4</strain>
    </source>
</reference>
<reference evidence="4 5" key="2">
    <citation type="submission" date="2019-07" db="EMBL/GenBank/DDBJ databases">
        <title>Algibacter marinivivus sp. nov., isolated from the surface of a marine red alga.</title>
        <authorList>
            <person name="Zhong X."/>
            <person name="Xu W."/>
            <person name="Zhang Y."/>
            <person name="Zhang Q."/>
            <person name="Du Z."/>
        </authorList>
    </citation>
    <scope>NUCLEOTIDE SEQUENCE [LARGE SCALE GENOMIC DNA]</scope>
    <source>
        <strain evidence="4 5">RU-4-M-4</strain>
    </source>
</reference>
<dbReference type="EMBL" id="VMBF01000010">
    <property type="protein sequence ID" value="TSJ73233.1"/>
    <property type="molecule type" value="Genomic_DNA"/>
</dbReference>
<accession>A0A5M7AXK7</accession>
<dbReference type="InterPro" id="IPR018247">
    <property type="entry name" value="EF_Hand_1_Ca_BS"/>
</dbReference>
<dbReference type="PROSITE" id="PS51257">
    <property type="entry name" value="PROKAR_LIPOPROTEIN"/>
    <property type="match status" value="1"/>
</dbReference>
<dbReference type="GO" id="GO:0005509">
    <property type="term" value="F:calcium ion binding"/>
    <property type="evidence" value="ECO:0007669"/>
    <property type="project" value="InterPro"/>
</dbReference>
<name>A0A5M7AXK7_9FLAO</name>
<organism evidence="3 6">
    <name type="scientific">Algibacter amylolyticus</name>
    <dbReference type="NCBI Taxonomy" id="1608400"/>
    <lineage>
        <taxon>Bacteria</taxon>
        <taxon>Pseudomonadati</taxon>
        <taxon>Bacteroidota</taxon>
        <taxon>Flavobacteriia</taxon>
        <taxon>Flavobacteriales</taxon>
        <taxon>Flavobacteriaceae</taxon>
        <taxon>Algibacter</taxon>
    </lineage>
</organism>
<evidence type="ECO:0000313" key="5">
    <source>
        <dbReference type="Proteomes" id="UP000315145"/>
    </source>
</evidence>
<dbReference type="Pfam" id="PF13202">
    <property type="entry name" value="EF-hand_5"/>
    <property type="match status" value="2"/>
</dbReference>
<proteinExistence type="predicted"/>
<evidence type="ECO:0000313" key="3">
    <source>
        <dbReference type="EMBL" id="KAA5821949.1"/>
    </source>
</evidence>
<dbReference type="AlphaFoldDB" id="A0A5M7AXK7"/>
<dbReference type="InterPro" id="IPR025924">
    <property type="entry name" value="YHYH_dom"/>
</dbReference>
<evidence type="ECO:0000313" key="6">
    <source>
        <dbReference type="Proteomes" id="UP000322315"/>
    </source>
</evidence>
<sequence>MINRYLTICILLIVLLSCKSNTGTHSHDSEGEHSHSHNTETPINYFGNYSLINEDYGTKTFVTVSGNTRKMVTNALPNHKTGAFPNQGNPNRISAQNKTYTFPVKPKYTGEAQWIREPGIALNGVKFEPGTAEVVVCDTGENYRVEAFQDLIDLGLDFNHAHVQPTGAYHYHGSPTSVIENSDTGQDLVHVGFAHDGFPMYYSKSGAYKPSYKLLDGNREGEDCTYTARETIDVSVGGHHDGTYGSDFEYVEGYGDLDACNGININGQYMYLVTNEFPYVSRCLMGEVEQEERRGPQNREGVNRPGQRPSATDIIKQMDANKDGKLSETEAKGPLADDFSKVDANKDGFISKEELAKGQKQNKEGRQGGRPQGNRN</sequence>
<protein>
    <submittedName>
        <fullName evidence="3">YHYH protein</fullName>
    </submittedName>
</protein>
<feature type="domain" description="EF-hand" evidence="2">
    <location>
        <begin position="330"/>
        <end position="365"/>
    </location>
</feature>
<dbReference type="SUPFAM" id="SSF47473">
    <property type="entry name" value="EF-hand"/>
    <property type="match status" value="1"/>
</dbReference>
<dbReference type="RefSeq" id="WP_144117925.1">
    <property type="nucleotide sequence ID" value="NZ_JACHGE010000008.1"/>
</dbReference>
<keyword evidence="5" id="KW-1185">Reference proteome</keyword>
<dbReference type="InterPro" id="IPR002048">
    <property type="entry name" value="EF_hand_dom"/>
</dbReference>
<evidence type="ECO:0000259" key="2">
    <source>
        <dbReference type="PROSITE" id="PS50222"/>
    </source>
</evidence>
<reference evidence="3" key="3">
    <citation type="submission" date="2019-09" db="EMBL/GenBank/DDBJ databases">
        <authorList>
            <person name="Zhang D.-C."/>
        </authorList>
    </citation>
    <scope>NUCLEOTIDE SEQUENCE</scope>
    <source>
        <strain evidence="3">RU-4-M-4</strain>
    </source>
</reference>
<dbReference type="PROSITE" id="PS00018">
    <property type="entry name" value="EF_HAND_1"/>
    <property type="match status" value="1"/>
</dbReference>
<evidence type="ECO:0000313" key="4">
    <source>
        <dbReference type="EMBL" id="TSJ73233.1"/>
    </source>
</evidence>
<gene>
    <name evidence="3" type="ORF">F2B50_15695</name>
    <name evidence="4" type="ORF">FPF71_15695</name>
</gene>
<comment type="caution">
    <text evidence="3">The sequence shown here is derived from an EMBL/GenBank/DDBJ whole genome shotgun (WGS) entry which is preliminary data.</text>
</comment>
<dbReference type="Pfam" id="PF14240">
    <property type="entry name" value="YHYH"/>
    <property type="match status" value="1"/>
</dbReference>
<dbReference type="Proteomes" id="UP000315145">
    <property type="component" value="Unassembled WGS sequence"/>
</dbReference>
<feature type="region of interest" description="Disordered" evidence="1">
    <location>
        <begin position="290"/>
        <end position="376"/>
    </location>
</feature>
<dbReference type="InterPro" id="IPR011992">
    <property type="entry name" value="EF-hand-dom_pair"/>
</dbReference>
<dbReference type="Gene3D" id="1.10.238.10">
    <property type="entry name" value="EF-hand"/>
    <property type="match status" value="1"/>
</dbReference>